<evidence type="ECO:0000256" key="1">
    <source>
        <dbReference type="SAM" id="MobiDB-lite"/>
    </source>
</evidence>
<evidence type="ECO:0000313" key="5">
    <source>
        <dbReference type="Proteomes" id="UP001152797"/>
    </source>
</evidence>
<evidence type="ECO:0000313" key="4">
    <source>
        <dbReference type="EMBL" id="CAL4767562.1"/>
    </source>
</evidence>
<keyword evidence="5" id="KW-1185">Reference proteome</keyword>
<proteinExistence type="predicted"/>
<evidence type="ECO:0000313" key="3">
    <source>
        <dbReference type="EMBL" id="CAL1133625.1"/>
    </source>
</evidence>
<organism evidence="2">
    <name type="scientific">Cladocopium goreaui</name>
    <dbReference type="NCBI Taxonomy" id="2562237"/>
    <lineage>
        <taxon>Eukaryota</taxon>
        <taxon>Sar</taxon>
        <taxon>Alveolata</taxon>
        <taxon>Dinophyceae</taxon>
        <taxon>Suessiales</taxon>
        <taxon>Symbiodiniaceae</taxon>
        <taxon>Cladocopium</taxon>
    </lineage>
</organism>
<dbReference type="EMBL" id="CAMXCT020000546">
    <property type="protein sequence ID" value="CAL1133625.1"/>
    <property type="molecule type" value="Genomic_DNA"/>
</dbReference>
<sequence length="365" mass="40009">MSSAVGAEIKHEAWHRLPTWLKNDPGGPVDLMDIRDQLLLETSKSGEQFWKLGTDAVVLSRPPWAATATEFQDKATIVRFLCSPGECGQLLIMAEAAGFLKAPSGLERSTLIASSKLQEQFLGRLRPWLSKEENVDEADQALYDQLEFLRLQPGSRACISAESKQEQTQLVLLPLNRAGAELHFVRSEACMPLANEQGAAILLAHPSEHLEVSGASQGVLHLLCLTLSRAQEPKHAPTNAFQIDGLSEKTKTRNLRGPSAGCPAPTFENPGSDFHMAPPALVPPPPAVAVDPPPMDVWPEDPVCQLEIGETVEAFWEPDKQYFAGRVANLHDDGAVSVAWRDWDGVAQLPNFLVRPRTMHWDSAD</sequence>
<accession>A0A9P1BVE4</accession>
<feature type="region of interest" description="Disordered" evidence="1">
    <location>
        <begin position="236"/>
        <end position="260"/>
    </location>
</feature>
<reference evidence="3" key="2">
    <citation type="submission" date="2024-04" db="EMBL/GenBank/DDBJ databases">
        <authorList>
            <person name="Chen Y."/>
            <person name="Shah S."/>
            <person name="Dougan E. K."/>
            <person name="Thang M."/>
            <person name="Chan C."/>
        </authorList>
    </citation>
    <scope>NUCLEOTIDE SEQUENCE [LARGE SCALE GENOMIC DNA]</scope>
</reference>
<evidence type="ECO:0000313" key="2">
    <source>
        <dbReference type="EMBL" id="CAI3980250.1"/>
    </source>
</evidence>
<dbReference type="Gene3D" id="2.30.30.140">
    <property type="match status" value="1"/>
</dbReference>
<dbReference type="AlphaFoldDB" id="A0A9P1BVE4"/>
<reference evidence="2" key="1">
    <citation type="submission" date="2022-10" db="EMBL/GenBank/DDBJ databases">
        <authorList>
            <person name="Chen Y."/>
            <person name="Dougan E. K."/>
            <person name="Chan C."/>
            <person name="Rhodes N."/>
            <person name="Thang M."/>
        </authorList>
    </citation>
    <scope>NUCLEOTIDE SEQUENCE</scope>
</reference>
<dbReference type="OrthoDB" id="435402at2759"/>
<dbReference type="EMBL" id="CAMXCT010000546">
    <property type="protein sequence ID" value="CAI3980250.1"/>
    <property type="molecule type" value="Genomic_DNA"/>
</dbReference>
<comment type="caution">
    <text evidence="2">The sequence shown here is derived from an EMBL/GenBank/DDBJ whole genome shotgun (WGS) entry which is preliminary data.</text>
</comment>
<name>A0A9P1BVE4_9DINO</name>
<gene>
    <name evidence="2" type="ORF">C1SCF055_LOCUS8141</name>
</gene>
<dbReference type="Proteomes" id="UP001152797">
    <property type="component" value="Unassembled WGS sequence"/>
</dbReference>
<dbReference type="CDD" id="cd04508">
    <property type="entry name" value="Tudor_SF"/>
    <property type="match status" value="1"/>
</dbReference>
<dbReference type="EMBL" id="CAMXCT030000546">
    <property type="protein sequence ID" value="CAL4767562.1"/>
    <property type="molecule type" value="Genomic_DNA"/>
</dbReference>
<protein>
    <submittedName>
        <fullName evidence="4">HTH La-type RNA-binding domain-containing protein</fullName>
    </submittedName>
</protein>